<dbReference type="AlphaFoldDB" id="K6D6N0"/>
<keyword evidence="1" id="KW-1133">Transmembrane helix</keyword>
<sequence length="122" mass="13858">MWVMAIILGGLMIFFLTPSPKEAEKDFQQNSNMGLSVAIKASFISTTVHRKAIFALLLFTVSLIVIWWSHLQIELYNVAHGVRPLIDPTVQATSYMVGTTIYALVIYLFLIFKRAIKILKIR</sequence>
<evidence type="ECO:0000313" key="2">
    <source>
        <dbReference type="EMBL" id="EKN63713.1"/>
    </source>
</evidence>
<evidence type="ECO:0000256" key="1">
    <source>
        <dbReference type="SAM" id="Phobius"/>
    </source>
</evidence>
<protein>
    <submittedName>
        <fullName evidence="2">Uncharacterized protein</fullName>
    </submittedName>
</protein>
<keyword evidence="1" id="KW-0472">Membrane</keyword>
<comment type="caution">
    <text evidence="2">The sequence shown here is derived from an EMBL/GenBank/DDBJ whole genome shotgun (WGS) entry which is preliminary data.</text>
</comment>
<proteinExistence type="predicted"/>
<evidence type="ECO:0000313" key="3">
    <source>
        <dbReference type="Proteomes" id="UP000006315"/>
    </source>
</evidence>
<organism evidence="2 3">
    <name type="scientific">Schinkia azotoformans LMG 9581</name>
    <dbReference type="NCBI Taxonomy" id="1131731"/>
    <lineage>
        <taxon>Bacteria</taxon>
        <taxon>Bacillati</taxon>
        <taxon>Bacillota</taxon>
        <taxon>Bacilli</taxon>
        <taxon>Bacillales</taxon>
        <taxon>Bacillaceae</taxon>
        <taxon>Calidifontibacillus/Schinkia group</taxon>
        <taxon>Schinkia</taxon>
    </lineage>
</organism>
<feature type="transmembrane region" description="Helical" evidence="1">
    <location>
        <begin position="93"/>
        <end position="112"/>
    </location>
</feature>
<gene>
    <name evidence="2" type="ORF">BAZO_16364</name>
</gene>
<dbReference type="Proteomes" id="UP000006315">
    <property type="component" value="Unassembled WGS sequence"/>
</dbReference>
<keyword evidence="1" id="KW-0812">Transmembrane</keyword>
<dbReference type="EMBL" id="AJLR01000129">
    <property type="protein sequence ID" value="EKN63713.1"/>
    <property type="molecule type" value="Genomic_DNA"/>
</dbReference>
<reference evidence="2 3" key="1">
    <citation type="journal article" date="2012" name="Front. Microbiol.">
        <title>Redundancy and modularity in membrane-associated dissimilatory nitrate reduction in Bacillus.</title>
        <authorList>
            <person name="Heylen K."/>
            <person name="Keltjens J."/>
        </authorList>
    </citation>
    <scope>NUCLEOTIDE SEQUENCE [LARGE SCALE GENOMIC DNA]</scope>
    <source>
        <strain evidence="2 3">LMG 9581</strain>
    </source>
</reference>
<accession>K6D6N0</accession>
<dbReference type="RefSeq" id="WP_003332728.1">
    <property type="nucleotide sequence ID" value="NZ_AJLR01000129.1"/>
</dbReference>
<dbReference type="PATRIC" id="fig|1131731.3.peg.3344"/>
<name>K6D6N0_SCHAZ</name>
<feature type="transmembrane region" description="Helical" evidence="1">
    <location>
        <begin position="53"/>
        <end position="73"/>
    </location>
</feature>
<keyword evidence="3" id="KW-1185">Reference proteome</keyword>